<evidence type="ECO:0000313" key="1">
    <source>
        <dbReference type="EMBL" id="KXB78173.1"/>
    </source>
</evidence>
<evidence type="ECO:0000313" key="2">
    <source>
        <dbReference type="Proteomes" id="UP000070224"/>
    </source>
</evidence>
<dbReference type="InterPro" id="IPR025342">
    <property type="entry name" value="DUF4248"/>
</dbReference>
<dbReference type="AlphaFoldDB" id="A0A134BDY9"/>
<evidence type="ECO:0008006" key="3">
    <source>
        <dbReference type="Google" id="ProtNLM"/>
    </source>
</evidence>
<dbReference type="Proteomes" id="UP000070224">
    <property type="component" value="Unassembled WGS sequence"/>
</dbReference>
<dbReference type="EMBL" id="LSDK01000020">
    <property type="protein sequence ID" value="KXB78173.1"/>
    <property type="molecule type" value="Genomic_DNA"/>
</dbReference>
<proteinExistence type="predicted"/>
<organism evidence="1 2">
    <name type="scientific">Porphyromonas somerae</name>
    <dbReference type="NCBI Taxonomy" id="322095"/>
    <lineage>
        <taxon>Bacteria</taxon>
        <taxon>Pseudomonadati</taxon>
        <taxon>Bacteroidota</taxon>
        <taxon>Bacteroidia</taxon>
        <taxon>Bacteroidales</taxon>
        <taxon>Porphyromonadaceae</taxon>
        <taxon>Porphyromonas</taxon>
    </lineage>
</organism>
<dbReference type="PATRIC" id="fig|322095.3.peg.258"/>
<gene>
    <name evidence="1" type="ORF">HMPREF3185_00260</name>
</gene>
<accession>A0A134BDY9</accession>
<comment type="caution">
    <text evidence="1">The sequence shown here is derived from an EMBL/GenBank/DDBJ whole genome shotgun (WGS) entry which is preliminary data.</text>
</comment>
<protein>
    <recommendedName>
        <fullName evidence="3">DUF4248 domain-containing protein</fullName>
    </recommendedName>
</protein>
<sequence length="156" mass="17553">MEGRSICLYFVVESCSKLSFGTLHLAQLLLIYTYAGRVGGRKKRSAPAYIYSFYSYHTTMKTPIISSSAAAQSSVPSLIFRAYTVKELACLYFPQKTATGASRSLRALIRHDPELLSQLRAQGYRPRVHYLPPSAVQVLLEHLGTPEEFYEILRKA</sequence>
<dbReference type="Pfam" id="PF14053">
    <property type="entry name" value="DUF4248"/>
    <property type="match status" value="1"/>
</dbReference>
<name>A0A134BDY9_9PORP</name>
<keyword evidence="2" id="KW-1185">Reference proteome</keyword>
<reference evidence="2" key="1">
    <citation type="submission" date="2016-01" db="EMBL/GenBank/DDBJ databases">
        <authorList>
            <person name="Mitreva M."/>
            <person name="Pepin K.H."/>
            <person name="Mihindukulasuriya K.A."/>
            <person name="Fulton R."/>
            <person name="Fronick C."/>
            <person name="O'Laughlin M."/>
            <person name="Miner T."/>
            <person name="Herter B."/>
            <person name="Rosa B.A."/>
            <person name="Cordes M."/>
            <person name="Tomlinson C."/>
            <person name="Wollam A."/>
            <person name="Palsikar V.B."/>
            <person name="Mardis E.R."/>
            <person name="Wilson R.K."/>
        </authorList>
    </citation>
    <scope>NUCLEOTIDE SEQUENCE [LARGE SCALE GENOMIC DNA]</scope>
    <source>
        <strain evidence="2">KA00683</strain>
    </source>
</reference>